<dbReference type="SMART" id="SM00849">
    <property type="entry name" value="Lactamase_B"/>
    <property type="match status" value="1"/>
</dbReference>
<dbReference type="Pfam" id="PF00753">
    <property type="entry name" value="Lactamase_B"/>
    <property type="match status" value="1"/>
</dbReference>
<proteinExistence type="predicted"/>
<accession>Q2LRW6</accession>
<keyword evidence="3 6" id="KW-0378">Hydrolase</keyword>
<dbReference type="PANTHER" id="PTHR46233:SF3">
    <property type="entry name" value="HYDROXYACYLGLUTATHIONE HYDROLASE GLOC"/>
    <property type="match status" value="1"/>
</dbReference>
<dbReference type="KEGG" id="sat:SYN_02709"/>
<evidence type="ECO:0000256" key="3">
    <source>
        <dbReference type="ARBA" id="ARBA00022801"/>
    </source>
</evidence>
<dbReference type="AlphaFoldDB" id="Q2LRW6"/>
<dbReference type="HOGENOM" id="CLU_030571_5_3_7"/>
<protein>
    <submittedName>
        <fullName evidence="6">Hydroxyacylglutathione hydrolase W</fullName>
        <ecNumber evidence="6">3.1.2.6</ecNumber>
    </submittedName>
</protein>
<dbReference type="EMBL" id="CP000252">
    <property type="protein sequence ID" value="ABC76830.1"/>
    <property type="molecule type" value="Genomic_DNA"/>
</dbReference>
<organism evidence="6 7">
    <name type="scientific">Syntrophus aciditrophicus (strain SB)</name>
    <dbReference type="NCBI Taxonomy" id="56780"/>
    <lineage>
        <taxon>Bacteria</taxon>
        <taxon>Pseudomonadati</taxon>
        <taxon>Thermodesulfobacteriota</taxon>
        <taxon>Syntrophia</taxon>
        <taxon>Syntrophales</taxon>
        <taxon>Syntrophaceae</taxon>
        <taxon>Syntrophus</taxon>
    </lineage>
</organism>
<evidence type="ECO:0000313" key="6">
    <source>
        <dbReference type="EMBL" id="ABC76830.1"/>
    </source>
</evidence>
<dbReference type="Proteomes" id="UP000001933">
    <property type="component" value="Chromosome"/>
</dbReference>
<dbReference type="PANTHER" id="PTHR46233">
    <property type="entry name" value="HYDROXYACYLGLUTATHIONE HYDROLASE GLOC"/>
    <property type="match status" value="1"/>
</dbReference>
<dbReference type="EC" id="3.1.2.6" evidence="6"/>
<dbReference type="InParanoid" id="Q2LRW6"/>
<feature type="domain" description="Metallo-beta-lactamase" evidence="5">
    <location>
        <begin position="60"/>
        <end position="236"/>
    </location>
</feature>
<evidence type="ECO:0000256" key="1">
    <source>
        <dbReference type="ARBA" id="ARBA00001947"/>
    </source>
</evidence>
<reference evidence="6 7" key="1">
    <citation type="journal article" date="2007" name="Proc. Natl. Acad. Sci. U.S.A.">
        <title>The genome of Syntrophus aciditrophicus: life at the thermodynamic limit of microbial growth.</title>
        <authorList>
            <person name="McInerney M.J."/>
            <person name="Rohlin L."/>
            <person name="Mouttaki H."/>
            <person name="Kim U."/>
            <person name="Krupp R.S."/>
            <person name="Rios-Hernandez L."/>
            <person name="Sieber J."/>
            <person name="Struchtemeyer C.G."/>
            <person name="Bhattacharyya A."/>
            <person name="Campbell J.W."/>
            <person name="Gunsalus R.P."/>
        </authorList>
    </citation>
    <scope>NUCLEOTIDE SEQUENCE [LARGE SCALE GENOMIC DNA]</scope>
    <source>
        <strain evidence="6 7">SB</strain>
    </source>
</reference>
<dbReference type="FunCoup" id="Q2LRW6">
    <property type="interactions" value="411"/>
</dbReference>
<gene>
    <name evidence="6" type="ORF">SYN_02709</name>
</gene>
<dbReference type="Gene3D" id="3.60.15.10">
    <property type="entry name" value="Ribonuclease Z/Hydroxyacylglutathione hydrolase-like"/>
    <property type="match status" value="1"/>
</dbReference>
<keyword evidence="2" id="KW-0479">Metal-binding</keyword>
<dbReference type="SUPFAM" id="SSF56281">
    <property type="entry name" value="Metallo-hydrolase/oxidoreductase"/>
    <property type="match status" value="1"/>
</dbReference>
<dbReference type="CDD" id="cd06262">
    <property type="entry name" value="metallo-hydrolase-like_MBL-fold"/>
    <property type="match status" value="1"/>
</dbReference>
<sequence length="257" mass="28201">MIFLHAAVSKSLNSIDFKNKKMIGVSKIAFRDQRFFCAIAHLKKEVPMLVIRQMQVGSMAVFAYLVGDSETGDALVIDPADNIDGILATAEKNNLRIKYIVNTHGHIDHISGNREMKSRTDAPIIIHEGDARMLGNTSPMLLHMFGAEDSPPADMTVKDGDTITVGKISLKVIHTPGHSPGGMCLYIKGFVFTGDTLFVESVGRTDLNGSSASQMFRSIREKLLTLPDDTQVLPGHNYGRTSTSTIGHEKIYNPFLQ</sequence>
<dbReference type="GO" id="GO:0046872">
    <property type="term" value="F:metal ion binding"/>
    <property type="evidence" value="ECO:0007669"/>
    <property type="project" value="UniProtKB-KW"/>
</dbReference>
<dbReference type="eggNOG" id="COG0491">
    <property type="taxonomic scope" value="Bacteria"/>
</dbReference>
<dbReference type="InterPro" id="IPR001279">
    <property type="entry name" value="Metallo-B-lactamas"/>
</dbReference>
<keyword evidence="7" id="KW-1185">Reference proteome</keyword>
<dbReference type="GO" id="GO:0004416">
    <property type="term" value="F:hydroxyacylglutathione hydrolase activity"/>
    <property type="evidence" value="ECO:0007669"/>
    <property type="project" value="UniProtKB-EC"/>
</dbReference>
<name>Q2LRW6_SYNAS</name>
<dbReference type="STRING" id="56780.SYN_02709"/>
<dbReference type="InterPro" id="IPR036866">
    <property type="entry name" value="RibonucZ/Hydroxyglut_hydro"/>
</dbReference>
<evidence type="ECO:0000256" key="4">
    <source>
        <dbReference type="ARBA" id="ARBA00022833"/>
    </source>
</evidence>
<evidence type="ECO:0000259" key="5">
    <source>
        <dbReference type="SMART" id="SM00849"/>
    </source>
</evidence>
<dbReference type="InterPro" id="IPR051453">
    <property type="entry name" value="MBL_Glyoxalase_II"/>
</dbReference>
<keyword evidence="4" id="KW-0862">Zinc</keyword>
<evidence type="ECO:0000313" key="7">
    <source>
        <dbReference type="Proteomes" id="UP000001933"/>
    </source>
</evidence>
<evidence type="ECO:0000256" key="2">
    <source>
        <dbReference type="ARBA" id="ARBA00022723"/>
    </source>
</evidence>
<comment type="cofactor">
    <cofactor evidence="1">
        <name>Zn(2+)</name>
        <dbReference type="ChEBI" id="CHEBI:29105"/>
    </cofactor>
</comment>